<dbReference type="Pfam" id="PF00094">
    <property type="entry name" value="VWD"/>
    <property type="match status" value="5"/>
</dbReference>
<dbReference type="Pfam" id="PF00754">
    <property type="entry name" value="F5_F8_type_C"/>
    <property type="match status" value="2"/>
</dbReference>
<dbReference type="PANTHER" id="PTHR11339:SF386">
    <property type="entry name" value="HEMOLECTIN, ISOFORM A"/>
    <property type="match status" value="1"/>
</dbReference>
<feature type="disulfide bond" evidence="9">
    <location>
        <begin position="245"/>
        <end position="254"/>
    </location>
</feature>
<accession>A0AAV2P748</accession>
<dbReference type="CDD" id="cd19941">
    <property type="entry name" value="TIL"/>
    <property type="match status" value="5"/>
</dbReference>
<dbReference type="GO" id="GO:0031012">
    <property type="term" value="C:extracellular matrix"/>
    <property type="evidence" value="ECO:0007669"/>
    <property type="project" value="TreeGrafter"/>
</dbReference>
<evidence type="ECO:0008006" key="19">
    <source>
        <dbReference type="Google" id="ProtNLM"/>
    </source>
</evidence>
<dbReference type="PROSITE" id="PS00022">
    <property type="entry name" value="EGF_1"/>
    <property type="match status" value="2"/>
</dbReference>
<feature type="domain" description="Chitin-binding type-2" evidence="15">
    <location>
        <begin position="1739"/>
        <end position="1803"/>
    </location>
</feature>
<dbReference type="Pfam" id="PF23244">
    <property type="entry name" value="VWF"/>
    <property type="match status" value="1"/>
</dbReference>
<dbReference type="PROSITE" id="PS50184">
    <property type="entry name" value="VWFC_2"/>
    <property type="match status" value="1"/>
</dbReference>
<evidence type="ECO:0000256" key="10">
    <source>
        <dbReference type="SAM" id="SignalP"/>
    </source>
</evidence>
<feature type="domain" description="CTCK" evidence="11">
    <location>
        <begin position="3864"/>
        <end position="3960"/>
    </location>
</feature>
<evidence type="ECO:0000259" key="16">
    <source>
        <dbReference type="PROSITE" id="PS51233"/>
    </source>
</evidence>
<evidence type="ECO:0000256" key="5">
    <source>
        <dbReference type="ARBA" id="ARBA00022900"/>
    </source>
</evidence>
<dbReference type="PROSITE" id="PS01225">
    <property type="entry name" value="CTCK_2"/>
    <property type="match status" value="1"/>
</dbReference>
<dbReference type="SUPFAM" id="SSF57603">
    <property type="entry name" value="FnI-like domain"/>
    <property type="match status" value="2"/>
</dbReference>
<keyword evidence="4" id="KW-0677">Repeat</keyword>
<keyword evidence="5" id="KW-0722">Serine protease inhibitor</keyword>
<keyword evidence="10" id="KW-0732">Signal</keyword>
<dbReference type="PROSITE" id="PS01208">
    <property type="entry name" value="VWFC_1"/>
    <property type="match status" value="1"/>
</dbReference>
<dbReference type="GO" id="GO:0007399">
    <property type="term" value="P:nervous system development"/>
    <property type="evidence" value="ECO:0007669"/>
    <property type="project" value="UniProtKB-ARBA"/>
</dbReference>
<gene>
    <name evidence="17" type="ORF">LPLAT_LOCUS12985</name>
</gene>
<evidence type="ECO:0000256" key="9">
    <source>
        <dbReference type="PROSITE-ProRule" id="PRU00076"/>
    </source>
</evidence>
<feature type="chain" id="PRO_5043326645" description="Hemocytin" evidence="10">
    <location>
        <begin position="26"/>
        <end position="3975"/>
    </location>
</feature>
<comment type="similarity">
    <text evidence="2">Belongs to the serine protease inhibitor-like (TIL domain-containing) family.</text>
</comment>
<dbReference type="PROSITE" id="PS01185">
    <property type="entry name" value="CTCK_1"/>
    <property type="match status" value="1"/>
</dbReference>
<dbReference type="GO" id="GO:0008061">
    <property type="term" value="F:chitin binding"/>
    <property type="evidence" value="ECO:0007669"/>
    <property type="project" value="InterPro"/>
</dbReference>
<evidence type="ECO:0000259" key="13">
    <source>
        <dbReference type="PROSITE" id="PS50026"/>
    </source>
</evidence>
<feature type="disulfide bond" evidence="8">
    <location>
        <begin position="3904"/>
        <end position="3956"/>
    </location>
</feature>
<dbReference type="InterPro" id="IPR050780">
    <property type="entry name" value="Mucin_vWF_Thrombospondin_sf"/>
</dbReference>
<dbReference type="PROSITE" id="PS51233">
    <property type="entry name" value="VWFD"/>
    <property type="match status" value="5"/>
</dbReference>
<dbReference type="InterPro" id="IPR008979">
    <property type="entry name" value="Galactose-bd-like_sf"/>
</dbReference>
<feature type="domain" description="F5/8 type C" evidence="12">
    <location>
        <begin position="2185"/>
        <end position="2326"/>
    </location>
</feature>
<evidence type="ECO:0000256" key="6">
    <source>
        <dbReference type="ARBA" id="ARBA00023157"/>
    </source>
</evidence>
<feature type="domain" description="VWFD" evidence="16">
    <location>
        <begin position="1237"/>
        <end position="1406"/>
    </location>
</feature>
<dbReference type="InterPro" id="IPR036084">
    <property type="entry name" value="Ser_inhib-like_sf"/>
</dbReference>
<dbReference type="SMART" id="SM00181">
    <property type="entry name" value="EGF"/>
    <property type="match status" value="2"/>
</dbReference>
<dbReference type="InterPro" id="IPR000742">
    <property type="entry name" value="EGF"/>
</dbReference>
<dbReference type="InterPro" id="IPR001007">
    <property type="entry name" value="VWF_dom"/>
</dbReference>
<feature type="domain" description="VWFC" evidence="14">
    <location>
        <begin position="3314"/>
        <end position="3382"/>
    </location>
</feature>
<dbReference type="SMART" id="SM00192">
    <property type="entry name" value="LDLa"/>
    <property type="match status" value="1"/>
</dbReference>
<dbReference type="InterPro" id="IPR036508">
    <property type="entry name" value="Chitin-bd_dom_sf"/>
</dbReference>
<dbReference type="GO" id="GO:0005615">
    <property type="term" value="C:extracellular space"/>
    <property type="evidence" value="ECO:0007669"/>
    <property type="project" value="TreeGrafter"/>
</dbReference>
<dbReference type="SUPFAM" id="SSF57625">
    <property type="entry name" value="Invertebrate chitin-binding proteins"/>
    <property type="match status" value="1"/>
</dbReference>
<feature type="disulfide bond" evidence="9">
    <location>
        <begin position="131"/>
        <end position="141"/>
    </location>
</feature>
<comment type="caution">
    <text evidence="9">Lacks conserved residue(s) required for the propagation of feature annotation.</text>
</comment>
<evidence type="ECO:0000259" key="14">
    <source>
        <dbReference type="PROSITE" id="PS50184"/>
    </source>
</evidence>
<dbReference type="Pfam" id="PF08742">
    <property type="entry name" value="C8"/>
    <property type="match status" value="5"/>
</dbReference>
<feature type="disulfide bond" evidence="9">
    <location>
        <begin position="149"/>
        <end position="158"/>
    </location>
</feature>
<comment type="subcellular location">
    <subcellularLocation>
        <location evidence="1">Secreted</location>
        <location evidence="1">Extracellular space</location>
    </subcellularLocation>
</comment>
<dbReference type="GO" id="GO:0004867">
    <property type="term" value="F:serine-type endopeptidase inhibitor activity"/>
    <property type="evidence" value="ECO:0007669"/>
    <property type="project" value="UniProtKB-KW"/>
</dbReference>
<dbReference type="InterPro" id="IPR002172">
    <property type="entry name" value="LDrepeatLR_classA_rpt"/>
</dbReference>
<dbReference type="SMART" id="SM00832">
    <property type="entry name" value="C8"/>
    <property type="match status" value="5"/>
</dbReference>
<dbReference type="PROSITE" id="PS50940">
    <property type="entry name" value="CHIT_BIND_II"/>
    <property type="match status" value="1"/>
</dbReference>
<feature type="disulfide bond" evidence="9">
    <location>
        <begin position="227"/>
        <end position="237"/>
    </location>
</feature>
<sequence length="3975" mass="443551">MVPLQILGCTFVLIIVTNDIIQGYGYSMDTQEASEKEYPLNDAPDAAIEQSYNVKNRKGGRRMFAGGCARRPDAPINGKIKCSLNSGCTASCAPDYKFPNGAFYLTITCVDKEWNIEGTEWSSIPHCEPICMPECQNKGICIAPHHCDCPEHFSGPQCQFEDKPCLNYPPPVLNSYKKCNSKTCTVSCMKQFIFPDGSSVANLICKDGNWMPTRSDWVSIPDCEPVCEPPCQNGGNCLPTNLCQCPQDYRGPQCQYSADTCDAEKLRFNGGYYCNGDSETYSCTLNCPAGVEFEFPPATAYTCTYDKGVFEPQPIPQCKVDNNVKIISLGTSYNTYVRESNHSWSMHDVSGTKNFQEIHNGYYGVHDSDASSYPSNGVMIFEMSQPKPKTCFTWGGAHYKTFDDRIYSFDSDCPHTLLRETRDDVCTIVALNSPGCRTGSSSRRCTKIVKLFVHNKEFTLTNDETGMPAFLNGKRSLPIPVYLPGLRVDKSAHFTLVSLDSLGVKLKWDGALLLQIEASESMWNKTTGLCGTMNDDRNDEFITKSGSYASSIPALANSWRVDNLGEICDDYPSTQHACESRDEFARDAFEFCTELLSNHKFKACANTINFSELTAACLWDYCACEHDDRRKCACDTMDIYIRQCAHKGIARLTAWRSNDTCPILCDGGRVYLSCGPKVEASCSSGTEAKQEISSEECEEGCFCPAGTLEHGGKCVSPEECPCRLRGKLFQPGTSVQKKCNTCTCISGKWVCTQIRCGARCAIVGDPHYTTFDGKHYDFMGKCKYYLMKGENYTIESENVPCSGAISENLGFASVGGSPSCTKGVTINFKDTIVKLKQNRQITINGDEIVKFPMLFNGARIRIASSIFVVIQLPNALEVWWDGVSRVYINAPAEFHDRTKGLCGTFTENQKDDFITPDGDIETAAIVFANKWKTNEYCIDEFESEAKHPCDLNPQRRASAEEHCSKINSDIFSDCHWYVDPLEFYRDCMYDMCACDADVKSCLCPILAAYAKDCAALGVKLLWRAEIDECKIHCSGGQTYQICGNSCTRSCTDISFYRDCKQECVEGCNCPEDQTLNANGECIPIVQCPCVYAGREYKPNHREVRPGNKAQEFCSCIGGIWECRLATPDEIRDYPPVTDLFCSAIKHLEVTDCQPVEQRTCSNMHIPSEQTPSVCTSGCVCRSGYVLDVANGVCVKKEDCPCLHGGKSYKEGSVIQTGCNTCTCKGTKWECTDRTCAGICSVWGDSHYKTFDGKMYTFQGICDYVLAKSTLSKEECFDISIQNVPCGTNGVACSKSIKLIIGSGEQREELVLTKGKELPKETYKRMTIRIAGLFVFVEVPDLGLVLQWDRGTRVYVRLNPEWKGRTMGLCGDYNDNAEDDFKTPSGGISEVSVNLFGDSWKKNAFCLEPKDMQDDACERHPERKLWSLRQCNVLKSPLFSPCQSEVEVEPYLRDCIFDTCSCDAGGDCECLCTALAAYAHECNVRGVPVKWRTQELCPLQCDEKCSTYSACVSTCPRETCDNLMTVKHNSHLCAEDTCVEGCRFEPCPDDQVYRNASYTECISKSMCAKPFCAEIDGTTYYEGDRVSGDDCQSCFCSRGRVTCNGEACTSTTVANIATVPMAEAQKCVDGWSMWINKDPAVKGKKFLDVEPLPILMDFANVNGFAICDREHMVDIRCRSVKEHTSPKETGLDVECSLERGLYCQSHLPDLPCVDFEISVLCRCSESVTSGVESATTEIGPKYCDVTHPNSPHPTNCQLFYHCALTPTGHELVEKSCGPGTLYNSETQVCDWPAEVVRIRPECSIASGRTTQTSSGTEWSTNYESTAKKIVSTMNVCMNGETWSECAIQCARACQYYRHILMTQGHCNEGTDCVAGCVSIDQPTCPSHKFWRDGVTCVEANHCPCKSHDGDSVAPGAVRKESDCETCQCINNYYTCDTTFCYNVSSHEEAIGTGKGPEQTETVTLSQSSFSTISGSTWKILPVTSSPLFEHTILIQSTVTPPEECDDANYVPMMRNLRKTVTIRASSSKNPVLQSENLLIHTEGNFSPSSEEFWEPEITNADQWLDVEFDRPEPVYGVILQGAVTKDKFVTSYKVLFSEDGQSFSYALDHEKQPRVFRGPADRIQSVKQRFYRPIEARIVRINPLTWHNGIAVKVEVLGCQDHVTTMTTTEQSIIQTTNSEKIVTPVCEDSMGLDNGLMAIEQVSVSSSPQLIENLPLSSEGVWRAALDNPHQYVQFDFLEARNLTGISTKGGDNAWTTVYKVFYSNDGRHWSPVVDENGNEKEFLGNFDAESRQTNFFERPLHARLLRIQPIKWHDHVALKVEILGCYLAYPTLETSEIKSTTTTSFERECNVCDGIDRTTLDDEERCKCEDVYWWDGESCVPKRECPCVVGHVSYAIGSVYETEDCQQCVCVLGGTSTCSPKKCDPCLEPGLRSVVSKLCTCLCKPCPAGTRHCPTSDVCVNETSWCDGVQDCPDDENYCPEMISTTSIAIEVSKTISTIGQQVMTTPGPIQISPLPCEEPLCPPGYRVVFKQSSRLRDKSHHHVKHHVKTNVKYKARKGFAKTKGYKKHSFHERPMKNQDHWSAVEDIQCSEFICVPTKFPPVIPGDKKPVTCPEGSCPPQYEVVYQRTSMYKTHRCPKYVCRPLTPQEAICNVTGRTFNTFDNLEYKYDICNHILARDMYGNEWYITLEKLCLDSLGQRRCTRILVVMLNERAIVLYPNLQVNIDGYTFTPEQIARFGKRFPGFELSRTGDRIVLLSHRYGFWVIWDSSTNVKIGVVAKLAGRVDGLCGYYDGNIANDRQTPEGTQARSTVQFGNSWAMEDAEECDLHVCPRDIQEQAWTICNSVKSPMLLDACSAIVDLDKFVSRCVESVCSCLHSSNNYEDCRCRLLTSFVGECEAAADPGANLLTDWRTVYDCPASCPSPFVHRDCFRSKCEITCDNLHEVEPCPPMRGICFPGCFCPDGLVRRNDDECVPPTRCLDCVCDSLGDAKFIDFNRRNFRFTGNCTYLLSGNVAENARSRRNGTRAYQILITNGYCATGTCTEVVTLLYDEHVVQIRRAERSKDLQVSIDDSRVERFPIDRGWIVLDRTSTGDVALLVPFIQLQFVAFRQNFAFTLKLPSHIFSDVTEGLCGNCNADAEAGFEKRDGEITHDVEEFGRSWLVEDLSTQLGLNDQTCFSNRQPQCTPPPADEDICKKLLDLPEFMQCHNIVDPKPYMDCCYDALCTGGNYCDSLEMYARKCLEAGLCPAWRTDKICPYECPKNLVYQPCGSSCKETCDILNNADNPKCTSGPVEGCFCPENYVFHNDSCILKQNCLICDKDGHVQGDIWYPDKCTECNCNSGVVSCQKTECPVLDTICEENMTPVLVNGTEERCCAKYLCAPKPTAPTMCIEPQEPECGFGQIMKAIIDADGCHKFICQCLPVNECPTFNELSNEVEQLQPGFVQVMNTSGCCPRPTKLCDPTTCPPAPKCPDYYNTTAIVLADSCCSTYECVPPKDICLYTNDEDQTRQRVIAKQIGEEWKDGKCKTCLCENSHDGPKANCLITECPSMNAHPDVEDYVLEEILLDDKCCPIFERTACRWKDKVYNIGESWKPNINDACLSMQCEKNSGSVQILTKVQECNTVCDYGYTYQAPNDTSVNCCGTCVQVACIVEDILKDVGERWYSDDHCVTYFCESANGSVYIQASTEICPKIDPQLESEYEVEERKIPEKCCSEYVKTACRSDDGQIYKPGKKWRSIADNCVIETCVGPNITKRKEIEVCSTQCAQGWTYRESEDDKCCGECKQEFCVFEDILYAPGTTWSSDDNCTTYTCMEKDRQLSLAISPAACPDITDCPTESIYYDQCCKRCNLNILNTEKQTNKTCETIFVDAKNTVGMLVVNHPLHGKCTNLDAIDGIKQCSGTCQSSTYFDSGSWNQMSNCYCCQAKEYIGIIANLICEDGRILKKQLAIPNSCSCQSCASSDIKYEGRKTKSKG</sequence>
<dbReference type="Gene3D" id="2.10.25.10">
    <property type="entry name" value="Laminin"/>
    <property type="match status" value="7"/>
</dbReference>
<dbReference type="SMART" id="SM00214">
    <property type="entry name" value="VWC"/>
    <property type="match status" value="7"/>
</dbReference>
<comment type="similarity">
    <text evidence="3">Belongs to the thrombospondin family.</text>
</comment>
<dbReference type="SMART" id="SM00216">
    <property type="entry name" value="VWD"/>
    <property type="match status" value="5"/>
</dbReference>
<evidence type="ECO:0000259" key="12">
    <source>
        <dbReference type="PROSITE" id="PS50022"/>
    </source>
</evidence>
<feature type="domain" description="F5/8 type C" evidence="12">
    <location>
        <begin position="2003"/>
        <end position="2158"/>
    </location>
</feature>
<dbReference type="InterPro" id="IPR002557">
    <property type="entry name" value="Chitin-bd_dom"/>
</dbReference>
<dbReference type="Gene3D" id="2.60.120.260">
    <property type="entry name" value="Galactose-binding domain-like"/>
    <property type="match status" value="2"/>
</dbReference>
<dbReference type="InterPro" id="IPR000421">
    <property type="entry name" value="FA58C"/>
</dbReference>
<dbReference type="SMART" id="SM00215">
    <property type="entry name" value="VWC_out"/>
    <property type="match status" value="4"/>
</dbReference>
<dbReference type="SMART" id="SM00231">
    <property type="entry name" value="FA58C"/>
    <property type="match status" value="2"/>
</dbReference>
<evidence type="ECO:0000256" key="1">
    <source>
        <dbReference type="ARBA" id="ARBA00004239"/>
    </source>
</evidence>
<dbReference type="CDD" id="cd00057">
    <property type="entry name" value="FA58C"/>
    <property type="match status" value="2"/>
</dbReference>
<feature type="domain" description="VWFD" evidence="16">
    <location>
        <begin position="2651"/>
        <end position="2828"/>
    </location>
</feature>
<dbReference type="InterPro" id="IPR014853">
    <property type="entry name" value="VWF/SSPO/ZAN-like_Cys-rich_dom"/>
</dbReference>
<feature type="domain" description="VWFD" evidence="16">
    <location>
        <begin position="2983"/>
        <end position="3170"/>
    </location>
</feature>
<dbReference type="SMART" id="SM00041">
    <property type="entry name" value="CT"/>
    <property type="match status" value="1"/>
</dbReference>
<dbReference type="InterPro" id="IPR006207">
    <property type="entry name" value="Cys_knot_C"/>
</dbReference>
<evidence type="ECO:0000256" key="8">
    <source>
        <dbReference type="PROSITE-ProRule" id="PRU00039"/>
    </source>
</evidence>
<dbReference type="PANTHER" id="PTHR11339">
    <property type="entry name" value="EXTRACELLULAR MATRIX GLYCOPROTEIN RELATED"/>
    <property type="match status" value="1"/>
</dbReference>
<feature type="signal peptide" evidence="10">
    <location>
        <begin position="1"/>
        <end position="25"/>
    </location>
</feature>
<organism evidence="17 18">
    <name type="scientific">Lasius platythorax</name>
    <dbReference type="NCBI Taxonomy" id="488582"/>
    <lineage>
        <taxon>Eukaryota</taxon>
        <taxon>Metazoa</taxon>
        <taxon>Ecdysozoa</taxon>
        <taxon>Arthropoda</taxon>
        <taxon>Hexapoda</taxon>
        <taxon>Insecta</taxon>
        <taxon>Pterygota</taxon>
        <taxon>Neoptera</taxon>
        <taxon>Endopterygota</taxon>
        <taxon>Hymenoptera</taxon>
        <taxon>Apocrita</taxon>
        <taxon>Aculeata</taxon>
        <taxon>Formicoidea</taxon>
        <taxon>Formicidae</taxon>
        <taxon>Formicinae</taxon>
        <taxon>Lasius</taxon>
        <taxon>Lasius</taxon>
    </lineage>
</organism>
<keyword evidence="5" id="KW-0646">Protease inhibitor</keyword>
<keyword evidence="9" id="KW-0245">EGF-like domain</keyword>
<dbReference type="SMART" id="SM00494">
    <property type="entry name" value="ChtBD2"/>
    <property type="match status" value="1"/>
</dbReference>
<keyword evidence="6 9" id="KW-1015">Disulfide bond</keyword>
<feature type="domain" description="VWFD" evidence="16">
    <location>
        <begin position="758"/>
        <end position="938"/>
    </location>
</feature>
<feature type="domain" description="EGF-like" evidence="13">
    <location>
        <begin position="224"/>
        <end position="255"/>
    </location>
</feature>
<evidence type="ECO:0000259" key="15">
    <source>
        <dbReference type="PROSITE" id="PS50940"/>
    </source>
</evidence>
<protein>
    <recommendedName>
        <fullName evidence="19">Hemocytin</fullName>
    </recommendedName>
</protein>
<dbReference type="SUPFAM" id="SSF57567">
    <property type="entry name" value="Serine protease inhibitors"/>
    <property type="match status" value="5"/>
</dbReference>
<evidence type="ECO:0000256" key="2">
    <source>
        <dbReference type="ARBA" id="ARBA00007611"/>
    </source>
</evidence>
<evidence type="ECO:0000256" key="3">
    <source>
        <dbReference type="ARBA" id="ARBA00009456"/>
    </source>
</evidence>
<dbReference type="PROSITE" id="PS50026">
    <property type="entry name" value="EGF_3"/>
    <property type="match status" value="2"/>
</dbReference>
<dbReference type="PROSITE" id="PS50022">
    <property type="entry name" value="FA58C_3"/>
    <property type="match status" value="2"/>
</dbReference>
<proteinExistence type="inferred from homology"/>
<keyword evidence="18" id="KW-1185">Reference proteome</keyword>
<dbReference type="SUPFAM" id="SSF49785">
    <property type="entry name" value="Galactose-binding domain-like"/>
    <property type="match status" value="2"/>
</dbReference>
<evidence type="ECO:0000256" key="7">
    <source>
        <dbReference type="ARBA" id="ARBA00023180"/>
    </source>
</evidence>
<dbReference type="Pfam" id="PF01826">
    <property type="entry name" value="TIL"/>
    <property type="match status" value="5"/>
</dbReference>
<reference evidence="17" key="1">
    <citation type="submission" date="2024-04" db="EMBL/GenBank/DDBJ databases">
        <authorList>
            <consortium name="Molecular Ecology Group"/>
        </authorList>
    </citation>
    <scope>NUCLEOTIDE SEQUENCE</scope>
</reference>
<dbReference type="Proteomes" id="UP001497644">
    <property type="component" value="Chromosome 8"/>
</dbReference>
<dbReference type="EMBL" id="OZ034831">
    <property type="protein sequence ID" value="CAL1687768.1"/>
    <property type="molecule type" value="Genomic_DNA"/>
</dbReference>
<dbReference type="SUPFAM" id="SSF57196">
    <property type="entry name" value="EGF/Laminin"/>
    <property type="match status" value="1"/>
</dbReference>
<feature type="domain" description="EGF-like" evidence="13">
    <location>
        <begin position="128"/>
        <end position="159"/>
    </location>
</feature>
<feature type="domain" description="VWFD" evidence="16">
    <location>
        <begin position="389"/>
        <end position="569"/>
    </location>
</feature>
<keyword evidence="7" id="KW-0325">Glycoprotein</keyword>
<evidence type="ECO:0000313" key="17">
    <source>
        <dbReference type="EMBL" id="CAL1687768.1"/>
    </source>
</evidence>
<dbReference type="InterPro" id="IPR002919">
    <property type="entry name" value="TIL_dom"/>
</dbReference>
<evidence type="ECO:0000259" key="11">
    <source>
        <dbReference type="PROSITE" id="PS01225"/>
    </source>
</evidence>
<feature type="disulfide bond" evidence="8">
    <location>
        <begin position="3900"/>
        <end position="3954"/>
    </location>
</feature>
<name>A0AAV2P748_9HYME</name>
<evidence type="ECO:0000256" key="4">
    <source>
        <dbReference type="ARBA" id="ARBA00022737"/>
    </source>
</evidence>
<evidence type="ECO:0000313" key="18">
    <source>
        <dbReference type="Proteomes" id="UP001497644"/>
    </source>
</evidence>
<dbReference type="InterPro" id="IPR001846">
    <property type="entry name" value="VWF_type-D"/>
</dbReference>